<sequence length="449" mass="49975">MARGAPLQWLDEIRIIDGGFGWEAIRRSKLRIEGHKAWSSLLIKEDPRLVVDVHKRQIKISIPAASVSFPAHFSFLHAGCDVICTNTYQASPSTLASALSVEIPEARQLMIKAVTLAFDAISQFEKECDKDTLAKRLTPLVAGSLGPYGACLADGSEYTGSYAKDMEFDELVRFHVQRATILHHAGVHFLAWETIPSLIEVSAIVEAMNRLPDSAIAWVSILTKDGYTTAHGEPLHQVASILRDCEKIFAVGVNCHVRHDCIPIALATLGDLDIPPDPNDDNYHPNPLQVRSVPKCNPPARPRPKLLFAYPSSGEVLVRKRKRVRRKRKMVDFWVWPEDSGPDRWASTVAEYAVSQQMLRQQPGLTAFQISHSRGLAQWIGGCCRVTPGNISDLAMRLKPEVMAHRIQCPTTSVVVGDNIGTTEMQQAPEMKQAMQKRGGKRKNKRKCR</sequence>
<evidence type="ECO:0000259" key="8">
    <source>
        <dbReference type="PROSITE" id="PS50970"/>
    </source>
</evidence>
<organism evidence="9 10">
    <name type="scientific">Mesocestoides corti</name>
    <name type="common">Flatworm</name>
    <dbReference type="NCBI Taxonomy" id="53468"/>
    <lineage>
        <taxon>Eukaryota</taxon>
        <taxon>Metazoa</taxon>
        <taxon>Spiralia</taxon>
        <taxon>Lophotrochozoa</taxon>
        <taxon>Platyhelminthes</taxon>
        <taxon>Cestoda</taxon>
        <taxon>Eucestoda</taxon>
        <taxon>Cyclophyllidea</taxon>
        <taxon>Mesocestoididae</taxon>
        <taxon>Mesocestoides</taxon>
    </lineage>
</organism>
<dbReference type="PANTHER" id="PTHR46015:SF1">
    <property type="entry name" value="HOMOCYSTEINE S-METHYLTRANSFERASE-LIKE ISOFORM 1"/>
    <property type="match status" value="1"/>
</dbReference>
<dbReference type="EMBL" id="UXSR01005585">
    <property type="protein sequence ID" value="VDD82856.1"/>
    <property type="molecule type" value="Genomic_DNA"/>
</dbReference>
<evidence type="ECO:0000256" key="7">
    <source>
        <dbReference type="SAM" id="MobiDB-lite"/>
    </source>
</evidence>
<feature type="region of interest" description="Disordered" evidence="7">
    <location>
        <begin position="424"/>
        <end position="449"/>
    </location>
</feature>
<evidence type="ECO:0000256" key="6">
    <source>
        <dbReference type="PROSITE-ProRule" id="PRU00333"/>
    </source>
</evidence>
<dbReference type="OrthoDB" id="261426at2759"/>
<comment type="pathway">
    <text evidence="5">Amino-acid biosynthesis; L-methionine biosynthesis via de novo pathway.</text>
</comment>
<proteinExistence type="predicted"/>
<comment type="cofactor">
    <cofactor evidence="6">
        <name>Zn(2+)</name>
        <dbReference type="ChEBI" id="CHEBI:29105"/>
    </cofactor>
</comment>
<dbReference type="Proteomes" id="UP000267029">
    <property type="component" value="Unassembled WGS sequence"/>
</dbReference>
<dbReference type="GO" id="GO:0009086">
    <property type="term" value="P:methionine biosynthetic process"/>
    <property type="evidence" value="ECO:0007669"/>
    <property type="project" value="TreeGrafter"/>
</dbReference>
<dbReference type="GO" id="GO:0033528">
    <property type="term" value="P:S-methylmethionine cycle"/>
    <property type="evidence" value="ECO:0007669"/>
    <property type="project" value="TreeGrafter"/>
</dbReference>
<dbReference type="InterPro" id="IPR036589">
    <property type="entry name" value="HCY_dom_sf"/>
</dbReference>
<name>A0A0R3UM95_MESCO</name>
<reference evidence="9 10" key="1">
    <citation type="submission" date="2018-10" db="EMBL/GenBank/DDBJ databases">
        <authorList>
            <consortium name="Pathogen Informatics"/>
        </authorList>
    </citation>
    <scope>NUCLEOTIDE SEQUENCE [LARGE SCALE GENOMIC DNA]</scope>
</reference>
<accession>A0A0R3UM95</accession>
<feature type="domain" description="Hcy-binding" evidence="8">
    <location>
        <begin position="2"/>
        <end position="398"/>
    </location>
</feature>
<evidence type="ECO:0000256" key="3">
    <source>
        <dbReference type="ARBA" id="ARBA00022723"/>
    </source>
</evidence>
<dbReference type="PANTHER" id="PTHR46015">
    <property type="entry name" value="ZGC:172121"/>
    <property type="match status" value="1"/>
</dbReference>
<dbReference type="GO" id="GO:0046872">
    <property type="term" value="F:metal ion binding"/>
    <property type="evidence" value="ECO:0007669"/>
    <property type="project" value="UniProtKB-KW"/>
</dbReference>
<dbReference type="GO" id="GO:0008898">
    <property type="term" value="F:S-adenosylmethionine-homocysteine S-methyltransferase activity"/>
    <property type="evidence" value="ECO:0007669"/>
    <property type="project" value="TreeGrafter"/>
</dbReference>
<keyword evidence="3 6" id="KW-0479">Metal-binding</keyword>
<evidence type="ECO:0000256" key="2">
    <source>
        <dbReference type="ARBA" id="ARBA00022679"/>
    </source>
</evidence>
<dbReference type="Gene3D" id="3.20.20.330">
    <property type="entry name" value="Homocysteine-binding-like domain"/>
    <property type="match status" value="1"/>
</dbReference>
<keyword evidence="1 6" id="KW-0489">Methyltransferase</keyword>
<feature type="binding site" evidence="6">
    <location>
        <position position="384"/>
    </location>
    <ligand>
        <name>Zn(2+)</name>
        <dbReference type="ChEBI" id="CHEBI:29105"/>
    </ligand>
</feature>
<evidence type="ECO:0000313" key="10">
    <source>
        <dbReference type="Proteomes" id="UP000267029"/>
    </source>
</evidence>
<dbReference type="SUPFAM" id="SSF82282">
    <property type="entry name" value="Homocysteine S-methyltransferase"/>
    <property type="match status" value="1"/>
</dbReference>
<evidence type="ECO:0000313" key="9">
    <source>
        <dbReference type="EMBL" id="VDD82856.1"/>
    </source>
</evidence>
<keyword evidence="4 6" id="KW-0862">Zinc</keyword>
<gene>
    <name evidence="9" type="ORF">MCOS_LOCUS8859</name>
</gene>
<dbReference type="AlphaFoldDB" id="A0A0R3UM95"/>
<feature type="binding site" evidence="6">
    <location>
        <position position="383"/>
    </location>
    <ligand>
        <name>Zn(2+)</name>
        <dbReference type="ChEBI" id="CHEBI:29105"/>
    </ligand>
</feature>
<dbReference type="GO" id="GO:0032259">
    <property type="term" value="P:methylation"/>
    <property type="evidence" value="ECO:0007669"/>
    <property type="project" value="UniProtKB-KW"/>
</dbReference>
<evidence type="ECO:0000256" key="5">
    <source>
        <dbReference type="ARBA" id="ARBA00034478"/>
    </source>
</evidence>
<evidence type="ECO:0000256" key="1">
    <source>
        <dbReference type="ARBA" id="ARBA00022603"/>
    </source>
</evidence>
<keyword evidence="10" id="KW-1185">Reference proteome</keyword>
<dbReference type="InterPro" id="IPR003726">
    <property type="entry name" value="HCY_dom"/>
</dbReference>
<dbReference type="Pfam" id="PF02574">
    <property type="entry name" value="S-methyl_trans"/>
    <property type="match status" value="1"/>
</dbReference>
<dbReference type="PROSITE" id="PS50970">
    <property type="entry name" value="HCY"/>
    <property type="match status" value="1"/>
</dbReference>
<dbReference type="STRING" id="53468.A0A0R3UM95"/>
<dbReference type="InterPro" id="IPR051486">
    <property type="entry name" value="Hcy_S-methyltransferase"/>
</dbReference>
<feature type="binding site" evidence="6">
    <location>
        <position position="255"/>
    </location>
    <ligand>
        <name>Zn(2+)</name>
        <dbReference type="ChEBI" id="CHEBI:29105"/>
    </ligand>
</feature>
<protein>
    <recommendedName>
        <fullName evidence="8">Hcy-binding domain-containing protein</fullName>
    </recommendedName>
</protein>
<feature type="compositionally biased region" description="Basic residues" evidence="7">
    <location>
        <begin position="438"/>
        <end position="449"/>
    </location>
</feature>
<keyword evidence="2 6" id="KW-0808">Transferase</keyword>
<evidence type="ECO:0000256" key="4">
    <source>
        <dbReference type="ARBA" id="ARBA00022833"/>
    </source>
</evidence>